<dbReference type="RefSeq" id="WP_060914102.1">
    <property type="nucleotide sequence ID" value="NZ_JAWFGB010000011.1"/>
</dbReference>
<accession>A0A133ZWG9</accession>
<dbReference type="STRING" id="1379.HMPREF3186_00924"/>
<dbReference type="InterPro" id="IPR051158">
    <property type="entry name" value="Metallophosphoesterase_sf"/>
</dbReference>
<dbReference type="InterPro" id="IPR029052">
    <property type="entry name" value="Metallo-depent_PP-like"/>
</dbReference>
<dbReference type="CDD" id="cd07385">
    <property type="entry name" value="MPP_YkuE_C"/>
    <property type="match status" value="1"/>
</dbReference>
<reference evidence="5" key="1">
    <citation type="submission" date="2016-01" db="EMBL/GenBank/DDBJ databases">
        <authorList>
            <person name="Mitreva M."/>
            <person name="Pepin K.H."/>
            <person name="Mihindukulasuriya K.A."/>
            <person name="Fulton R."/>
            <person name="Fronick C."/>
            <person name="O'Laughlin M."/>
            <person name="Miner T."/>
            <person name="Herter B."/>
            <person name="Rosa B.A."/>
            <person name="Cordes M."/>
            <person name="Tomlinson C."/>
            <person name="Wollam A."/>
            <person name="Palsikar V.B."/>
            <person name="Mardis E.R."/>
            <person name="Wilson R.K."/>
        </authorList>
    </citation>
    <scope>NUCLEOTIDE SEQUENCE [LARGE SCALE GENOMIC DNA]</scope>
    <source>
        <strain evidence="5">DNF01167</strain>
    </source>
</reference>
<dbReference type="PANTHER" id="PTHR31302:SF31">
    <property type="entry name" value="PHOSPHODIESTERASE YAEI"/>
    <property type="match status" value="1"/>
</dbReference>
<dbReference type="SUPFAM" id="SSF56300">
    <property type="entry name" value="Metallo-dependent phosphatases"/>
    <property type="match status" value="1"/>
</dbReference>
<dbReference type="Proteomes" id="UP000070355">
    <property type="component" value="Unassembled WGS sequence"/>
</dbReference>
<gene>
    <name evidence="4" type="ORF">HMPREF3186_00924</name>
</gene>
<dbReference type="PANTHER" id="PTHR31302">
    <property type="entry name" value="TRANSMEMBRANE PROTEIN WITH METALLOPHOSPHOESTERASE DOMAIN-RELATED"/>
    <property type="match status" value="1"/>
</dbReference>
<dbReference type="InterPro" id="IPR004843">
    <property type="entry name" value="Calcineurin-like_PHP"/>
</dbReference>
<dbReference type="GO" id="GO:0046872">
    <property type="term" value="F:metal ion binding"/>
    <property type="evidence" value="ECO:0007669"/>
    <property type="project" value="UniProtKB-KW"/>
</dbReference>
<feature type="domain" description="Calcineurin-like phosphoesterase" evidence="3">
    <location>
        <begin position="43"/>
        <end position="214"/>
    </location>
</feature>
<dbReference type="Pfam" id="PF00149">
    <property type="entry name" value="Metallophos"/>
    <property type="match status" value="1"/>
</dbReference>
<dbReference type="EMBL" id="LSDC01000063">
    <property type="protein sequence ID" value="KXB59787.1"/>
    <property type="molecule type" value="Genomic_DNA"/>
</dbReference>
<keyword evidence="2" id="KW-0378">Hydrolase</keyword>
<proteinExistence type="predicted"/>
<dbReference type="Gene3D" id="3.60.21.10">
    <property type="match status" value="1"/>
</dbReference>
<name>A0A133ZWG9_9BACL</name>
<evidence type="ECO:0000313" key="4">
    <source>
        <dbReference type="EMBL" id="KXB59787.1"/>
    </source>
</evidence>
<sequence length="281" mass="32305">MNRKILALAPIIAASSIIRQSKNLKVRKTTLKFDKLPQNFDNFKIAQVSDVHCDRIGYSDLSFIKKIKDFNPDMIVITGDILDSYNNDMDIAYNILSQLAIIAPCYFVSGNHELRLPKEYEQLINRMKKLNITYMHNSNLLITKNNESINLVGVEDYNFFKNEDKLNHRANFIKTLEELYSPNHFNILLSHRPEKFPIYADIKYDLIFSGHAHGGQWRIPFIGGIFSPSQGFFPKYTNGNYVLKNSTLIVSQGLGNSSFPIRINNRIELVLAILKKETQKS</sequence>
<keyword evidence="1" id="KW-0479">Metal-binding</keyword>
<dbReference type="OrthoDB" id="9780884at2"/>
<evidence type="ECO:0000313" key="5">
    <source>
        <dbReference type="Proteomes" id="UP000070355"/>
    </source>
</evidence>
<dbReference type="GO" id="GO:0009245">
    <property type="term" value="P:lipid A biosynthetic process"/>
    <property type="evidence" value="ECO:0007669"/>
    <property type="project" value="TreeGrafter"/>
</dbReference>
<comment type="caution">
    <text evidence="4">The sequence shown here is derived from an EMBL/GenBank/DDBJ whole genome shotgun (WGS) entry which is preliminary data.</text>
</comment>
<evidence type="ECO:0000256" key="1">
    <source>
        <dbReference type="ARBA" id="ARBA00022723"/>
    </source>
</evidence>
<dbReference type="AlphaFoldDB" id="A0A133ZWG9"/>
<dbReference type="GO" id="GO:0008758">
    <property type="term" value="F:UDP-2,3-diacylglucosamine hydrolase activity"/>
    <property type="evidence" value="ECO:0007669"/>
    <property type="project" value="TreeGrafter"/>
</dbReference>
<evidence type="ECO:0000259" key="3">
    <source>
        <dbReference type="Pfam" id="PF00149"/>
    </source>
</evidence>
<organism evidence="4 5">
    <name type="scientific">Gemella haemolysans</name>
    <dbReference type="NCBI Taxonomy" id="1379"/>
    <lineage>
        <taxon>Bacteria</taxon>
        <taxon>Bacillati</taxon>
        <taxon>Bacillota</taxon>
        <taxon>Bacilli</taxon>
        <taxon>Bacillales</taxon>
        <taxon>Gemellaceae</taxon>
        <taxon>Gemella</taxon>
    </lineage>
</organism>
<evidence type="ECO:0000256" key="2">
    <source>
        <dbReference type="ARBA" id="ARBA00022801"/>
    </source>
</evidence>
<dbReference type="PATRIC" id="fig|1379.3.peg.907"/>
<protein>
    <submittedName>
        <fullName evidence="4">Ser/Thr phosphatase family protein</fullName>
    </submittedName>
</protein>
<dbReference type="GO" id="GO:0016020">
    <property type="term" value="C:membrane"/>
    <property type="evidence" value="ECO:0007669"/>
    <property type="project" value="GOC"/>
</dbReference>